<sequence>MEHGTKETKVNSALQSGQTPYSFPLIGFRLDMTRKNDAIGRKTDLSAAPEASVSIDQIIERLWQRPGFLLRRCLQHTSGAFEQSCSELGLTARQYDYLFVLDMAGEMGQTELAGALGLDRSTNTLVLKILERKQFVKRKIVANDTRKRLVSITDHGRSVSRQAHVAAGHAIQSLTNALDAGEYQQLIDLLQKVVRANSDQSYSCQEPSK</sequence>
<protein>
    <submittedName>
        <fullName evidence="2">MarR family transcriptional regulator</fullName>
    </submittedName>
</protein>
<name>A0A225M5Y2_9BURK</name>
<comment type="caution">
    <text evidence="2">The sequence shown here is derived from an EMBL/GenBank/DDBJ whole genome shotgun (WGS) entry which is preliminary data.</text>
</comment>
<accession>A0A225M5Y2</accession>
<evidence type="ECO:0000259" key="1">
    <source>
        <dbReference type="PROSITE" id="PS50995"/>
    </source>
</evidence>
<dbReference type="PANTHER" id="PTHR33164">
    <property type="entry name" value="TRANSCRIPTIONAL REGULATOR, MARR FAMILY"/>
    <property type="match status" value="1"/>
</dbReference>
<dbReference type="SMART" id="SM00347">
    <property type="entry name" value="HTH_MARR"/>
    <property type="match status" value="1"/>
</dbReference>
<dbReference type="EMBL" id="NJIH01000010">
    <property type="protein sequence ID" value="OWT56745.1"/>
    <property type="molecule type" value="Genomic_DNA"/>
</dbReference>
<dbReference type="InterPro" id="IPR036390">
    <property type="entry name" value="WH_DNA-bd_sf"/>
</dbReference>
<reference evidence="3" key="1">
    <citation type="submission" date="2017-06" db="EMBL/GenBank/DDBJ databases">
        <title>Herbaspirillum phytohormonus sp. nov., isolated from the root nodule of Robinia pseudoacacia in lead-zinc mine.</title>
        <authorList>
            <person name="Fan M."/>
            <person name="Lin Y."/>
        </authorList>
    </citation>
    <scope>NUCLEOTIDE SEQUENCE [LARGE SCALE GENOMIC DNA]</scope>
    <source>
        <strain evidence="3">SC-089</strain>
    </source>
</reference>
<dbReference type="AlphaFoldDB" id="A0A225M5Y2"/>
<dbReference type="PRINTS" id="PR00598">
    <property type="entry name" value="HTHMARR"/>
</dbReference>
<keyword evidence="3" id="KW-1185">Reference proteome</keyword>
<evidence type="ECO:0000313" key="2">
    <source>
        <dbReference type="EMBL" id="OWT56745.1"/>
    </source>
</evidence>
<dbReference type="GO" id="GO:0003700">
    <property type="term" value="F:DNA-binding transcription factor activity"/>
    <property type="evidence" value="ECO:0007669"/>
    <property type="project" value="InterPro"/>
</dbReference>
<proteinExistence type="predicted"/>
<feature type="domain" description="HTH marR-type" evidence="1">
    <location>
        <begin position="67"/>
        <end position="195"/>
    </location>
</feature>
<dbReference type="Pfam" id="PF01047">
    <property type="entry name" value="MarR"/>
    <property type="match status" value="1"/>
</dbReference>
<dbReference type="InterPro" id="IPR036388">
    <property type="entry name" value="WH-like_DNA-bd_sf"/>
</dbReference>
<dbReference type="Gene3D" id="1.10.10.10">
    <property type="entry name" value="Winged helix-like DNA-binding domain superfamily/Winged helix DNA-binding domain"/>
    <property type="match status" value="1"/>
</dbReference>
<gene>
    <name evidence="2" type="ORF">CEY11_17735</name>
</gene>
<dbReference type="InterPro" id="IPR039422">
    <property type="entry name" value="MarR/SlyA-like"/>
</dbReference>
<dbReference type="PROSITE" id="PS50995">
    <property type="entry name" value="HTH_MARR_2"/>
    <property type="match status" value="1"/>
</dbReference>
<dbReference type="InterPro" id="IPR000835">
    <property type="entry name" value="HTH_MarR-typ"/>
</dbReference>
<dbReference type="SUPFAM" id="SSF46785">
    <property type="entry name" value="Winged helix' DNA-binding domain"/>
    <property type="match status" value="1"/>
</dbReference>
<dbReference type="Proteomes" id="UP000214603">
    <property type="component" value="Unassembled WGS sequence"/>
</dbReference>
<evidence type="ECO:0000313" key="3">
    <source>
        <dbReference type="Proteomes" id="UP000214603"/>
    </source>
</evidence>
<organism evidence="2 3">
    <name type="scientific">Candidimonas nitroreducens</name>
    <dbReference type="NCBI Taxonomy" id="683354"/>
    <lineage>
        <taxon>Bacteria</taxon>
        <taxon>Pseudomonadati</taxon>
        <taxon>Pseudomonadota</taxon>
        <taxon>Betaproteobacteria</taxon>
        <taxon>Burkholderiales</taxon>
        <taxon>Alcaligenaceae</taxon>
        <taxon>Candidimonas</taxon>
    </lineage>
</organism>
<dbReference type="PANTHER" id="PTHR33164:SF43">
    <property type="entry name" value="HTH-TYPE TRANSCRIPTIONAL REPRESSOR YETL"/>
    <property type="match status" value="1"/>
</dbReference>
<dbReference type="GO" id="GO:0006950">
    <property type="term" value="P:response to stress"/>
    <property type="evidence" value="ECO:0007669"/>
    <property type="project" value="TreeGrafter"/>
</dbReference>